<evidence type="ECO:0000313" key="3">
    <source>
        <dbReference type="EMBL" id="GKV51690.1"/>
    </source>
</evidence>
<feature type="compositionally biased region" description="Basic and acidic residues" evidence="1">
    <location>
        <begin position="41"/>
        <end position="99"/>
    </location>
</feature>
<organism evidence="3 4">
    <name type="scientific">Rubroshorea leprosula</name>
    <dbReference type="NCBI Taxonomy" id="152421"/>
    <lineage>
        <taxon>Eukaryota</taxon>
        <taxon>Viridiplantae</taxon>
        <taxon>Streptophyta</taxon>
        <taxon>Embryophyta</taxon>
        <taxon>Tracheophyta</taxon>
        <taxon>Spermatophyta</taxon>
        <taxon>Magnoliopsida</taxon>
        <taxon>eudicotyledons</taxon>
        <taxon>Gunneridae</taxon>
        <taxon>Pentapetalae</taxon>
        <taxon>rosids</taxon>
        <taxon>malvids</taxon>
        <taxon>Malvales</taxon>
        <taxon>Dipterocarpaceae</taxon>
        <taxon>Rubroshorea</taxon>
    </lineage>
</organism>
<sequence length="184" mass="21052">MKKIYETSDLSAFHPSPDSVPPIGKIQRTHPFQKQIKSKKGNPEREERLTEEIRNEAPIDGIPEVRRRRDSSENRVQERIVAAEESPRTKRAEIKKSAKRELSQRSPLLRFDPKLRYPIPSGGIHFGISTLIILLMSTSPSLFSIRKKEKRSERYADDLTIRSDVSVSSKQRISPYFGKAGGRV</sequence>
<dbReference type="Proteomes" id="UP001054252">
    <property type="component" value="Unassembled WGS sequence"/>
</dbReference>
<comment type="caution">
    <text evidence="3">The sequence shown here is derived from an EMBL/GenBank/DDBJ whole genome shotgun (WGS) entry which is preliminary data.</text>
</comment>
<accession>A0AAV5MQ57</accession>
<keyword evidence="2" id="KW-1133">Transmembrane helix</keyword>
<feature type="transmembrane region" description="Helical" evidence="2">
    <location>
        <begin position="124"/>
        <end position="145"/>
    </location>
</feature>
<evidence type="ECO:0000313" key="4">
    <source>
        <dbReference type="Proteomes" id="UP001054252"/>
    </source>
</evidence>
<dbReference type="AlphaFoldDB" id="A0AAV5MQ57"/>
<reference evidence="3 4" key="1">
    <citation type="journal article" date="2021" name="Commun. Biol.">
        <title>The genome of Shorea leprosula (Dipterocarpaceae) highlights the ecological relevance of drought in aseasonal tropical rainforests.</title>
        <authorList>
            <person name="Ng K.K.S."/>
            <person name="Kobayashi M.J."/>
            <person name="Fawcett J.A."/>
            <person name="Hatakeyama M."/>
            <person name="Paape T."/>
            <person name="Ng C.H."/>
            <person name="Ang C.C."/>
            <person name="Tnah L.H."/>
            <person name="Lee C.T."/>
            <person name="Nishiyama T."/>
            <person name="Sese J."/>
            <person name="O'Brien M.J."/>
            <person name="Copetti D."/>
            <person name="Mohd Noor M.I."/>
            <person name="Ong R.C."/>
            <person name="Putra M."/>
            <person name="Sireger I.Z."/>
            <person name="Indrioko S."/>
            <person name="Kosugi Y."/>
            <person name="Izuno A."/>
            <person name="Isagi Y."/>
            <person name="Lee S.L."/>
            <person name="Shimizu K.K."/>
        </authorList>
    </citation>
    <scope>NUCLEOTIDE SEQUENCE [LARGE SCALE GENOMIC DNA]</scope>
    <source>
        <strain evidence="3">214</strain>
    </source>
</reference>
<gene>
    <name evidence="3" type="ORF">SLEP1_g58321</name>
</gene>
<evidence type="ECO:0000256" key="2">
    <source>
        <dbReference type="SAM" id="Phobius"/>
    </source>
</evidence>
<name>A0AAV5MQ57_9ROSI</name>
<keyword evidence="2" id="KW-0812">Transmembrane</keyword>
<dbReference type="EMBL" id="BPVZ01000527">
    <property type="protein sequence ID" value="GKV51690.1"/>
    <property type="molecule type" value="Genomic_DNA"/>
</dbReference>
<feature type="region of interest" description="Disordered" evidence="1">
    <location>
        <begin position="1"/>
        <end position="99"/>
    </location>
</feature>
<protein>
    <submittedName>
        <fullName evidence="3">Uncharacterized protein</fullName>
    </submittedName>
</protein>
<proteinExistence type="predicted"/>
<keyword evidence="4" id="KW-1185">Reference proteome</keyword>
<evidence type="ECO:0000256" key="1">
    <source>
        <dbReference type="SAM" id="MobiDB-lite"/>
    </source>
</evidence>
<keyword evidence="2" id="KW-0472">Membrane</keyword>